<dbReference type="InterPro" id="IPR000014">
    <property type="entry name" value="PAS"/>
</dbReference>
<dbReference type="InterPro" id="IPR036890">
    <property type="entry name" value="HATPase_C_sf"/>
</dbReference>
<keyword evidence="4" id="KW-0902">Two-component regulatory system</keyword>
<organism evidence="12 13">
    <name type="scientific">Oryzomonas sagensis</name>
    <dbReference type="NCBI Taxonomy" id="2603857"/>
    <lineage>
        <taxon>Bacteria</taxon>
        <taxon>Pseudomonadati</taxon>
        <taxon>Thermodesulfobacteriota</taxon>
        <taxon>Desulfuromonadia</taxon>
        <taxon>Geobacterales</taxon>
        <taxon>Geobacteraceae</taxon>
        <taxon>Oryzomonas</taxon>
    </lineage>
</organism>
<dbReference type="PANTHER" id="PTHR45339:SF1">
    <property type="entry name" value="HYBRID SIGNAL TRANSDUCTION HISTIDINE KINASE J"/>
    <property type="match status" value="1"/>
</dbReference>
<feature type="domain" description="PAC" evidence="11">
    <location>
        <begin position="305"/>
        <end position="358"/>
    </location>
</feature>
<dbReference type="EC" id="2.7.13.3" evidence="2"/>
<dbReference type="NCBIfam" id="TIGR00229">
    <property type="entry name" value="sensory_box"/>
    <property type="match status" value="1"/>
</dbReference>
<dbReference type="CDD" id="cd00082">
    <property type="entry name" value="HisKA"/>
    <property type="match status" value="1"/>
</dbReference>
<dbReference type="CDD" id="cd16922">
    <property type="entry name" value="HATPase_EvgS-ArcB-TorS-like"/>
    <property type="match status" value="1"/>
</dbReference>
<dbReference type="SUPFAM" id="SSF47384">
    <property type="entry name" value="Homodimeric domain of signal transducing histidine kinase"/>
    <property type="match status" value="1"/>
</dbReference>
<dbReference type="Pfam" id="PF00512">
    <property type="entry name" value="HisKA"/>
    <property type="match status" value="1"/>
</dbReference>
<dbReference type="SUPFAM" id="SSF55874">
    <property type="entry name" value="ATPase domain of HSP90 chaperone/DNA topoisomerase II/histidine kinase"/>
    <property type="match status" value="1"/>
</dbReference>
<dbReference type="PROSITE" id="PS50112">
    <property type="entry name" value="PAS"/>
    <property type="match status" value="1"/>
</dbReference>
<keyword evidence="7" id="KW-0472">Membrane</keyword>
<feature type="transmembrane region" description="Helical" evidence="7">
    <location>
        <begin position="181"/>
        <end position="201"/>
    </location>
</feature>
<comment type="caution">
    <text evidence="12">The sequence shown here is derived from an EMBL/GenBank/DDBJ whole genome shotgun (WGS) entry which is preliminary data.</text>
</comment>
<dbReference type="PRINTS" id="PR00344">
    <property type="entry name" value="BCTRLSENSOR"/>
</dbReference>
<evidence type="ECO:0000313" key="13">
    <source>
        <dbReference type="Proteomes" id="UP000798046"/>
    </source>
</evidence>
<gene>
    <name evidence="12" type="ORF">F6V30_10340</name>
</gene>
<dbReference type="CDD" id="cd17546">
    <property type="entry name" value="REC_hyHK_CKI1_RcsC-like"/>
    <property type="match status" value="1"/>
</dbReference>
<feature type="transmembrane region" description="Helical" evidence="7">
    <location>
        <begin position="38"/>
        <end position="58"/>
    </location>
</feature>
<dbReference type="CDD" id="cd00130">
    <property type="entry name" value="PAS"/>
    <property type="match status" value="1"/>
</dbReference>
<comment type="catalytic activity">
    <reaction evidence="1">
        <text>ATP + protein L-histidine = ADP + protein N-phospho-L-histidine.</text>
        <dbReference type="EC" id="2.7.13.3"/>
    </reaction>
</comment>
<dbReference type="Gene3D" id="3.30.565.10">
    <property type="entry name" value="Histidine kinase-like ATPase, C-terminal domain"/>
    <property type="match status" value="1"/>
</dbReference>
<evidence type="ECO:0000256" key="2">
    <source>
        <dbReference type="ARBA" id="ARBA00012438"/>
    </source>
</evidence>
<dbReference type="InterPro" id="IPR003661">
    <property type="entry name" value="HisK_dim/P_dom"/>
</dbReference>
<dbReference type="Pfam" id="PF00072">
    <property type="entry name" value="Response_reg"/>
    <property type="match status" value="1"/>
</dbReference>
<dbReference type="Pfam" id="PF08448">
    <property type="entry name" value="PAS_4"/>
    <property type="match status" value="1"/>
</dbReference>
<evidence type="ECO:0000259" key="11">
    <source>
        <dbReference type="PROSITE" id="PS50113"/>
    </source>
</evidence>
<dbReference type="InterPro" id="IPR011006">
    <property type="entry name" value="CheY-like_superfamily"/>
</dbReference>
<dbReference type="PROSITE" id="PS50113">
    <property type="entry name" value="PAC"/>
    <property type="match status" value="1"/>
</dbReference>
<keyword evidence="13" id="KW-1185">Reference proteome</keyword>
<feature type="domain" description="Response regulatory" evidence="9">
    <location>
        <begin position="622"/>
        <end position="740"/>
    </location>
</feature>
<dbReference type="Proteomes" id="UP000798046">
    <property type="component" value="Unassembled WGS sequence"/>
</dbReference>
<feature type="region of interest" description="Disordered" evidence="6">
    <location>
        <begin position="351"/>
        <end position="370"/>
    </location>
</feature>
<evidence type="ECO:0000256" key="1">
    <source>
        <dbReference type="ARBA" id="ARBA00000085"/>
    </source>
</evidence>
<feature type="modified residue" description="4-aspartylphosphate" evidence="5">
    <location>
        <position position="671"/>
    </location>
</feature>
<evidence type="ECO:0000256" key="3">
    <source>
        <dbReference type="ARBA" id="ARBA00022553"/>
    </source>
</evidence>
<dbReference type="PROSITE" id="PS50110">
    <property type="entry name" value="RESPONSE_REGULATORY"/>
    <property type="match status" value="1"/>
</dbReference>
<feature type="transmembrane region" description="Helical" evidence="7">
    <location>
        <begin position="70"/>
        <end position="89"/>
    </location>
</feature>
<dbReference type="SUPFAM" id="SSF55785">
    <property type="entry name" value="PYP-like sensor domain (PAS domain)"/>
    <property type="match status" value="1"/>
</dbReference>
<dbReference type="InterPro" id="IPR000700">
    <property type="entry name" value="PAS-assoc_C"/>
</dbReference>
<dbReference type="InterPro" id="IPR003594">
    <property type="entry name" value="HATPase_dom"/>
</dbReference>
<dbReference type="InterPro" id="IPR005467">
    <property type="entry name" value="His_kinase_dom"/>
</dbReference>
<proteinExistence type="predicted"/>
<evidence type="ECO:0000313" key="12">
    <source>
        <dbReference type="EMBL" id="KAB0670530.1"/>
    </source>
</evidence>
<feature type="transmembrane region" description="Helical" evidence="7">
    <location>
        <begin position="213"/>
        <end position="231"/>
    </location>
</feature>
<accession>A0ABQ6TPS5</accession>
<feature type="domain" description="Histidine kinase" evidence="8">
    <location>
        <begin position="376"/>
        <end position="597"/>
    </location>
</feature>
<feature type="transmembrane region" description="Helical" evidence="7">
    <location>
        <begin position="149"/>
        <end position="169"/>
    </location>
</feature>
<dbReference type="InterPro" id="IPR001789">
    <property type="entry name" value="Sig_transdc_resp-reg_receiver"/>
</dbReference>
<dbReference type="SMART" id="SM00387">
    <property type="entry name" value="HATPase_c"/>
    <property type="match status" value="1"/>
</dbReference>
<keyword evidence="7" id="KW-1133">Transmembrane helix</keyword>
<feature type="transmembrane region" description="Helical" evidence="7">
    <location>
        <begin position="6"/>
        <end position="26"/>
    </location>
</feature>
<dbReference type="Pfam" id="PF02518">
    <property type="entry name" value="HATPase_c"/>
    <property type="match status" value="1"/>
</dbReference>
<evidence type="ECO:0000259" key="8">
    <source>
        <dbReference type="PROSITE" id="PS50109"/>
    </source>
</evidence>
<dbReference type="SMART" id="SM00388">
    <property type="entry name" value="HisKA"/>
    <property type="match status" value="1"/>
</dbReference>
<evidence type="ECO:0000259" key="10">
    <source>
        <dbReference type="PROSITE" id="PS50112"/>
    </source>
</evidence>
<dbReference type="SMART" id="SM00091">
    <property type="entry name" value="PAS"/>
    <property type="match status" value="1"/>
</dbReference>
<reference evidence="12 13" key="1">
    <citation type="journal article" date="2020" name="Microorganisms">
        <title>Description of Three Novel Members in the Family Geobacteraceae, Oryzomonas japonicum gen. nov., sp. nov., Oryzomonas sagensis sp. nov., and Oryzomonas ruber sp. nov.</title>
        <authorList>
            <person name="Xu Z."/>
            <person name="Masuda Y."/>
            <person name="Hayakawa C."/>
            <person name="Ushijima N."/>
            <person name="Kawano K."/>
            <person name="Shiratori Y."/>
            <person name="Senoo K."/>
            <person name="Itoh H."/>
        </authorList>
    </citation>
    <scope>NUCLEOTIDE SEQUENCE [LARGE SCALE GENOMIC DNA]</scope>
    <source>
        <strain evidence="12 13">Red100</strain>
    </source>
</reference>
<evidence type="ECO:0000259" key="9">
    <source>
        <dbReference type="PROSITE" id="PS50110"/>
    </source>
</evidence>
<dbReference type="PROSITE" id="PS50109">
    <property type="entry name" value="HIS_KIN"/>
    <property type="match status" value="1"/>
</dbReference>
<evidence type="ECO:0000256" key="6">
    <source>
        <dbReference type="SAM" id="MobiDB-lite"/>
    </source>
</evidence>
<dbReference type="PANTHER" id="PTHR45339">
    <property type="entry name" value="HYBRID SIGNAL TRANSDUCTION HISTIDINE KINASE J"/>
    <property type="match status" value="1"/>
</dbReference>
<dbReference type="SUPFAM" id="SSF52172">
    <property type="entry name" value="CheY-like"/>
    <property type="match status" value="1"/>
</dbReference>
<dbReference type="EMBL" id="VZRA01000002">
    <property type="protein sequence ID" value="KAB0670530.1"/>
    <property type="molecule type" value="Genomic_DNA"/>
</dbReference>
<name>A0ABQ6TPS5_9BACT</name>
<dbReference type="InterPro" id="IPR013656">
    <property type="entry name" value="PAS_4"/>
</dbReference>
<dbReference type="InterPro" id="IPR036097">
    <property type="entry name" value="HisK_dim/P_sf"/>
</dbReference>
<dbReference type="SMART" id="SM00448">
    <property type="entry name" value="REC"/>
    <property type="match status" value="1"/>
</dbReference>
<dbReference type="Gene3D" id="1.10.287.130">
    <property type="match status" value="1"/>
</dbReference>
<dbReference type="Gene3D" id="3.40.50.2300">
    <property type="match status" value="1"/>
</dbReference>
<dbReference type="Gene3D" id="3.30.450.20">
    <property type="entry name" value="PAS domain"/>
    <property type="match status" value="1"/>
</dbReference>
<protein>
    <recommendedName>
        <fullName evidence="2">histidine kinase</fullName>
        <ecNumber evidence="2">2.7.13.3</ecNumber>
    </recommendedName>
</protein>
<dbReference type="RefSeq" id="WP_151156890.1">
    <property type="nucleotide sequence ID" value="NZ_VZRA01000002.1"/>
</dbReference>
<sequence length="748" mass="82558">MAISLFISVQLFLSGICAYTAIQHCTLAQHRPQRRVHYLFAAISVLMALFALSSIQTFRIAAVSPNFQALRLNLAIFNLYIALWPWFIAEYTGVRPRWVLAGITGMFALLFLANLTQPYTHTFSEFRGVERVPLPWGESIYRPQGTRGIWKPVIVAALLSTYAYGFYALTVRFRRDHRRTALFMMAAVGLSLAGSVVGFLFRLGVGSIPPLGPLAYLGMIIVMGLILNYEIQEDRRHMQTVLDHVPAQIFMKDPLGRYVMVNRRFEEMVHVTNATVGGKTDYDIFPPGEADAMRAADREALATRRSLEYETSGTSGGQPRIFSAIKVPLYYSDGSPFAICGIATDITERKRQEEDLRQAKEQAESANRAKSEFLANMSHEMRTPMNGIMGVASLMKLTDLTDEQQEYLECIQLSSENLLTLINDILDLSKIEAGKVVLELAPFSLRGCINDALRVHVAAIHTKGLTLKTHIPAQVPDALSGDQLRLKQVLINLIGNAAKFTEQGEIAVSVSLVETCDDTALIRLSVADTGIGIDAAAIDAIFAPFSQADSSTTRRYGGTGLGLSISRRFVELMGGNIRVESRVGNGSLFLVTIPFAVNEPRLERHDRRSDDSVQSWAGPPLRILVAEDQESNRGFTVKILQKMGHTLEAARDGREAVEKWDRGAFDAILMDVRMPVMDGIEATGIIRGREAARGGHIPIIALTAHAFNEDRGRFLAQGFDGYVAKPLEIGVLNEEIRRLAVGAGRDTA</sequence>
<feature type="domain" description="PAS" evidence="10">
    <location>
        <begin position="234"/>
        <end position="304"/>
    </location>
</feature>
<keyword evidence="7" id="KW-0812">Transmembrane</keyword>
<dbReference type="InterPro" id="IPR035965">
    <property type="entry name" value="PAS-like_dom_sf"/>
</dbReference>
<dbReference type="InterPro" id="IPR004358">
    <property type="entry name" value="Sig_transdc_His_kin-like_C"/>
</dbReference>
<evidence type="ECO:0000256" key="5">
    <source>
        <dbReference type="PROSITE-ProRule" id="PRU00169"/>
    </source>
</evidence>
<keyword evidence="3 5" id="KW-0597">Phosphoprotein</keyword>
<feature type="transmembrane region" description="Helical" evidence="7">
    <location>
        <begin position="98"/>
        <end position="116"/>
    </location>
</feature>
<evidence type="ECO:0000256" key="7">
    <source>
        <dbReference type="SAM" id="Phobius"/>
    </source>
</evidence>
<evidence type="ECO:0000256" key="4">
    <source>
        <dbReference type="ARBA" id="ARBA00023012"/>
    </source>
</evidence>